<name>A0ABN2FB26_9ACTN</name>
<organism evidence="2 3">
    <name type="scientific">Kribbella alba</name>
    <dbReference type="NCBI Taxonomy" id="190197"/>
    <lineage>
        <taxon>Bacteria</taxon>
        <taxon>Bacillati</taxon>
        <taxon>Actinomycetota</taxon>
        <taxon>Actinomycetes</taxon>
        <taxon>Propionibacteriales</taxon>
        <taxon>Kribbellaceae</taxon>
        <taxon>Kribbella</taxon>
    </lineage>
</organism>
<evidence type="ECO:0000313" key="3">
    <source>
        <dbReference type="Proteomes" id="UP001501319"/>
    </source>
</evidence>
<feature type="signal peptide" evidence="1">
    <location>
        <begin position="1"/>
        <end position="21"/>
    </location>
</feature>
<protein>
    <recommendedName>
        <fullName evidence="4">DUF5666 domain-containing protein</fullName>
    </recommendedName>
</protein>
<dbReference type="EMBL" id="BAAANE010000004">
    <property type="protein sequence ID" value="GAA1636390.1"/>
    <property type="molecule type" value="Genomic_DNA"/>
</dbReference>
<dbReference type="PROSITE" id="PS51257">
    <property type="entry name" value="PROKAR_LIPOPROTEIN"/>
    <property type="match status" value="1"/>
</dbReference>
<accession>A0ABN2FB26</accession>
<proteinExistence type="predicted"/>
<evidence type="ECO:0000256" key="1">
    <source>
        <dbReference type="SAM" id="SignalP"/>
    </source>
</evidence>
<evidence type="ECO:0008006" key="4">
    <source>
        <dbReference type="Google" id="ProtNLM"/>
    </source>
</evidence>
<dbReference type="RefSeq" id="WP_344111520.1">
    <property type="nucleotide sequence ID" value="NZ_BAAANE010000004.1"/>
</dbReference>
<comment type="caution">
    <text evidence="2">The sequence shown here is derived from an EMBL/GenBank/DDBJ whole genome shotgun (WGS) entry which is preliminary data.</text>
</comment>
<gene>
    <name evidence="2" type="ORF">GCM10009744_26820</name>
</gene>
<feature type="chain" id="PRO_5046608509" description="DUF5666 domain-containing protein" evidence="1">
    <location>
        <begin position="22"/>
        <end position="119"/>
    </location>
</feature>
<keyword evidence="3" id="KW-1185">Reference proteome</keyword>
<dbReference type="Proteomes" id="UP001501319">
    <property type="component" value="Unassembled WGS sequence"/>
</dbReference>
<keyword evidence="1" id="KW-0732">Signal</keyword>
<reference evidence="2 3" key="1">
    <citation type="journal article" date="2019" name="Int. J. Syst. Evol. Microbiol.">
        <title>The Global Catalogue of Microorganisms (GCM) 10K type strain sequencing project: providing services to taxonomists for standard genome sequencing and annotation.</title>
        <authorList>
            <consortium name="The Broad Institute Genomics Platform"/>
            <consortium name="The Broad Institute Genome Sequencing Center for Infectious Disease"/>
            <person name="Wu L."/>
            <person name="Ma J."/>
        </authorList>
    </citation>
    <scope>NUCLEOTIDE SEQUENCE [LARGE SCALE GENOMIC DNA]</scope>
    <source>
        <strain evidence="2 3">JCM 14306</strain>
    </source>
</reference>
<evidence type="ECO:0000313" key="2">
    <source>
        <dbReference type="EMBL" id="GAA1636390.1"/>
    </source>
</evidence>
<sequence length="119" mass="11922">MRRVAAAVPVLVLALASGCGGGNDKTNSAPPPATCTGTDTPGTTHVLQSGPVTLPGGGRAVLNSAHLDATPPTAELSLLGVDPAERTAAEVKVGDAVTVKAKKYAVMQICTDHVQLQAQ</sequence>